<name>A0A0F4PIQ1_9GAMM</name>
<keyword evidence="2" id="KW-0413">Isomerase</keyword>
<dbReference type="AlphaFoldDB" id="A0A0F4PIQ1"/>
<dbReference type="EMBL" id="JXXZ01000014">
    <property type="protein sequence ID" value="KJY96991.1"/>
    <property type="molecule type" value="Genomic_DNA"/>
</dbReference>
<dbReference type="PATRIC" id="fig|151081.8.peg.3120"/>
<dbReference type="GO" id="GO:0016853">
    <property type="term" value="F:isomerase activity"/>
    <property type="evidence" value="ECO:0007669"/>
    <property type="project" value="UniProtKB-KW"/>
</dbReference>
<dbReference type="Proteomes" id="UP000033664">
    <property type="component" value="Unassembled WGS sequence"/>
</dbReference>
<evidence type="ECO:0000313" key="2">
    <source>
        <dbReference type="EMBL" id="KJY96991.1"/>
    </source>
</evidence>
<feature type="signal peptide" evidence="1">
    <location>
        <begin position="1"/>
        <end position="25"/>
    </location>
</feature>
<feature type="chain" id="PRO_5002474520" evidence="1">
    <location>
        <begin position="26"/>
        <end position="778"/>
    </location>
</feature>
<dbReference type="InterPro" id="IPR010706">
    <property type="entry name" value="Fatty_acid_cis-trans_isomerase"/>
</dbReference>
<proteinExistence type="predicted"/>
<dbReference type="Pfam" id="PF06934">
    <property type="entry name" value="CTI"/>
    <property type="match status" value="1"/>
</dbReference>
<keyword evidence="1" id="KW-0732">Signal</keyword>
<organism evidence="2 3">
    <name type="scientific">Pseudoalteromonas ruthenica</name>
    <dbReference type="NCBI Taxonomy" id="151081"/>
    <lineage>
        <taxon>Bacteria</taxon>
        <taxon>Pseudomonadati</taxon>
        <taxon>Pseudomonadota</taxon>
        <taxon>Gammaproteobacteria</taxon>
        <taxon>Alteromonadales</taxon>
        <taxon>Pseudoalteromonadaceae</taxon>
        <taxon>Pseudoalteromonas</taxon>
    </lineage>
</organism>
<evidence type="ECO:0000256" key="1">
    <source>
        <dbReference type="SAM" id="SignalP"/>
    </source>
</evidence>
<gene>
    <name evidence="2" type="ORF">TW72_16135</name>
</gene>
<accession>A0A0F4PIQ1</accession>
<keyword evidence="3" id="KW-1185">Reference proteome</keyword>
<sequence>MMMNKLTWGLLLLLCTGCAVLGAQKYDSLFGPEQVQNRSNDVSPAQSDFFTEQVKPVIDNRCVVCHGCYDAPCQLKMSSPEGIERGTSKDLVYDGTRLLASKPSRLFVDAHTTQQWRERGFSPVLNEREQSAHANLVGSVMYQALALKQQHPLPEQAILGEEFDFALDRDQTCPTIGEFQQYAQDKPHAGMPYGLPALTSKEMSVLTQWLQDGAKMPKHGPISAELQTEVNKWERFLNQDDNKHRLSARYIYEHWYLANIYFDQISTSEFFTLVRSRTPPGEAIDVIATRRPYEDPKVARVYYRLLPRKSTVLAKTNIPLALNNDKLARLRTQFIAPEYAVPSLPGYDIKVASNPFKVFAAIPVGSRYQFMLDEAELIIRGFIQGPVCRGQIALNVINDQFWVAFVDPKFVSQPKIDEFLMRHEDMLDMPAQEDSNALPISSWVKYAAKQSTYLEAKSKLANEVFANGQHLTENLIWQGEGHNDNAALTIFRHFNSATVVKGWVGEQPKTAWILDYSLFERIHYLLVAGFDVYGNVGHQLITRLYMDFLRMEGEDNFLALLPKEQRKALRAHWYRKSPTSLVEFMKDTNVRFEQPTGIDYKTSQPQQELYQRLATKLSAVLSQRYDYQKVPNVLRQLNAMPSTAVNLLPQVSYILVANGEDDYQAYTLLHHNAHYNISSLLDEEDQRAYDEDKALVIPGFIGDYPEALWLLQPQQLEDFAAHMQKMTSEADYRTLKSRFAVRRTDPQFWRFSDILHQQVKKYRGIEYGLLDYNRLENR</sequence>
<protein>
    <submittedName>
        <fullName evidence="2">9-hexadecenoic acid cis-trans isomerase</fullName>
    </submittedName>
</protein>
<evidence type="ECO:0000313" key="3">
    <source>
        <dbReference type="Proteomes" id="UP000033664"/>
    </source>
</evidence>
<reference evidence="2 3" key="1">
    <citation type="journal article" date="2015" name="BMC Genomics">
        <title>Genome mining reveals unlocked bioactive potential of marine Gram-negative bacteria.</title>
        <authorList>
            <person name="Machado H."/>
            <person name="Sonnenschein E.C."/>
            <person name="Melchiorsen J."/>
            <person name="Gram L."/>
        </authorList>
    </citation>
    <scope>NUCLEOTIDE SEQUENCE [LARGE SCALE GENOMIC DNA]</scope>
    <source>
        <strain evidence="2 3">S3137</strain>
    </source>
</reference>
<dbReference type="eggNOG" id="ENOG502Z7N8">
    <property type="taxonomic scope" value="Bacteria"/>
</dbReference>
<comment type="caution">
    <text evidence="2">The sequence shown here is derived from an EMBL/GenBank/DDBJ whole genome shotgun (WGS) entry which is preliminary data.</text>
</comment>